<evidence type="ECO:0000259" key="1">
    <source>
        <dbReference type="Pfam" id="PF13152"/>
    </source>
</evidence>
<dbReference type="AlphaFoldDB" id="A0ABD5KZP0"/>
<gene>
    <name evidence="2" type="ORF">ABDD91_28365</name>
</gene>
<dbReference type="Gene3D" id="1.10.1660.10">
    <property type="match status" value="1"/>
</dbReference>
<accession>A0ABD5KZP0</accession>
<dbReference type="InterPro" id="IPR025052">
    <property type="entry name" value="DUF3967"/>
</dbReference>
<dbReference type="EMBL" id="JBDIVD010000009">
    <property type="protein sequence ID" value="MEN3156741.1"/>
    <property type="molecule type" value="Genomic_DNA"/>
</dbReference>
<evidence type="ECO:0000313" key="3">
    <source>
        <dbReference type="Proteomes" id="UP001418804"/>
    </source>
</evidence>
<feature type="domain" description="DUF3967" evidence="1">
    <location>
        <begin position="152"/>
        <end position="188"/>
    </location>
</feature>
<sequence>MNEKAFWTKEVAETLQIGASTLRKWCLALENEGYEFVKGAKKSRAFLEKDIVLLRRMKSLIHGTGITVETAIKIALSDDKNNEIEGIVLQDSERTEGRTHSVLSENTLQLQEQMGLEFIENQKKILERLERLEHLEQLEKTNEERLRRIEEKLASRDDQLLQVVREIQDSKKLIASSVEDNKKWWKFW</sequence>
<proteinExistence type="predicted"/>
<reference evidence="2 3" key="2">
    <citation type="submission" date="2024-05" db="EMBL/GenBank/DDBJ databases">
        <authorList>
            <person name="Zheng X."/>
        </authorList>
    </citation>
    <scope>NUCLEOTIDE SEQUENCE [LARGE SCALE GENOMIC DNA]</scope>
    <source>
        <strain evidence="2 3">C4-10</strain>
    </source>
</reference>
<dbReference type="Proteomes" id="UP001418804">
    <property type="component" value="Unassembled WGS sequence"/>
</dbReference>
<dbReference type="Pfam" id="PF13152">
    <property type="entry name" value="DUF3967"/>
    <property type="match status" value="1"/>
</dbReference>
<evidence type="ECO:0000313" key="2">
    <source>
        <dbReference type="EMBL" id="MEN3156741.1"/>
    </source>
</evidence>
<reference evidence="2 3" key="1">
    <citation type="submission" date="2024-05" db="EMBL/GenBank/DDBJ databases">
        <title>The mechanism of isolation and screening of efficient mineral weathering bacteria priestia aryabhattai c4-10 with weathered biotite.</title>
        <authorList>
            <person name="Yang S."/>
        </authorList>
    </citation>
    <scope>NUCLEOTIDE SEQUENCE [LARGE SCALE GENOMIC DNA]</scope>
    <source>
        <strain evidence="2 3">C4-10</strain>
    </source>
</reference>
<name>A0ABD5KZP0_PRIAR</name>
<protein>
    <submittedName>
        <fullName evidence="2">DUF3967 domain-containing protein</fullName>
    </submittedName>
</protein>
<dbReference type="RefSeq" id="WP_345936515.1">
    <property type="nucleotide sequence ID" value="NZ_JBDIVD010000009.1"/>
</dbReference>
<organism evidence="2 3">
    <name type="scientific">Priestia aryabhattai</name>
    <name type="common">Bacillus aryabhattai</name>
    <dbReference type="NCBI Taxonomy" id="412384"/>
    <lineage>
        <taxon>Bacteria</taxon>
        <taxon>Bacillati</taxon>
        <taxon>Bacillota</taxon>
        <taxon>Bacilli</taxon>
        <taxon>Bacillales</taxon>
        <taxon>Bacillaceae</taxon>
        <taxon>Priestia</taxon>
    </lineage>
</organism>
<comment type="caution">
    <text evidence="2">The sequence shown here is derived from an EMBL/GenBank/DDBJ whole genome shotgun (WGS) entry which is preliminary data.</text>
</comment>